<gene>
    <name evidence="2" type="ordered locus">Mchl_3331</name>
</gene>
<name>B7KTV6_METC4</name>
<dbReference type="KEGG" id="mch:Mchl_3331"/>
<keyword evidence="1" id="KW-0812">Transmembrane</keyword>
<reference evidence="3" key="1">
    <citation type="submission" date="2008-12" db="EMBL/GenBank/DDBJ databases">
        <title>Complete sequence of chromosome of Methylobacterium chloromethanicum CM4.</title>
        <authorList>
            <consortium name="US DOE Joint Genome Institute"/>
            <person name="Lucas S."/>
            <person name="Copeland A."/>
            <person name="Lapidus A."/>
            <person name="Glavina del Rio T."/>
            <person name="Dalin E."/>
            <person name="Tice H."/>
            <person name="Bruce D."/>
            <person name="Goodwin L."/>
            <person name="Pitluck S."/>
            <person name="Chertkov O."/>
            <person name="Brettin T."/>
            <person name="Detter J.C."/>
            <person name="Han C."/>
            <person name="Larimer F."/>
            <person name="Land M."/>
            <person name="Hauser L."/>
            <person name="Kyrpides N."/>
            <person name="Mikhailova N."/>
            <person name="Marx C."/>
            <person name="Richardson P."/>
        </authorList>
    </citation>
    <scope>NUCLEOTIDE SEQUENCE [LARGE SCALE GENOMIC DNA]</scope>
    <source>
        <strain evidence="3">CM4 / NCIMB 13688</strain>
    </source>
</reference>
<evidence type="ECO:0000313" key="2">
    <source>
        <dbReference type="EMBL" id="ACK84166.1"/>
    </source>
</evidence>
<keyword evidence="1" id="KW-1133">Transmembrane helix</keyword>
<keyword evidence="1" id="KW-0472">Membrane</keyword>
<feature type="transmembrane region" description="Helical" evidence="1">
    <location>
        <begin position="120"/>
        <end position="139"/>
    </location>
</feature>
<dbReference type="AlphaFoldDB" id="B7KTV6"/>
<reference evidence="2 3" key="2">
    <citation type="journal article" date="2012" name="J. Bacteriol.">
        <title>Complete genome sequences of six strains of the genus Methylobacterium.</title>
        <authorList>
            <person name="Marx C.J."/>
            <person name="Bringel F."/>
            <person name="Chistoserdova L."/>
            <person name="Moulin L."/>
            <person name="Farhan Ul Haque M."/>
            <person name="Fleischman D.E."/>
            <person name="Gruffaz C."/>
            <person name="Jourand P."/>
            <person name="Knief C."/>
            <person name="Lee M.C."/>
            <person name="Muller E.E."/>
            <person name="Nadalig T."/>
            <person name="Peyraud R."/>
            <person name="Roselli S."/>
            <person name="Russ L."/>
            <person name="Goodwin L.A."/>
            <person name="Ivanova N."/>
            <person name="Kyrpides N."/>
            <person name="Lajus A."/>
            <person name="Land M.L."/>
            <person name="Medigue C."/>
            <person name="Mikhailova N."/>
            <person name="Nolan M."/>
            <person name="Woyke T."/>
            <person name="Stolyar S."/>
            <person name="Vorholt J.A."/>
            <person name="Vuilleumier S."/>
        </authorList>
    </citation>
    <scope>NUCLEOTIDE SEQUENCE [LARGE SCALE GENOMIC DNA]</scope>
    <source>
        <strain evidence="3">CM4 / NCIMB 13688</strain>
    </source>
</reference>
<evidence type="ECO:0000256" key="1">
    <source>
        <dbReference type="SAM" id="Phobius"/>
    </source>
</evidence>
<protein>
    <submittedName>
        <fullName evidence="2">Uncharacterized protein</fullName>
    </submittedName>
</protein>
<sequence>MPGAELPEGELRQARRGAAIGAGEMLRSSVHPPERGLGEDAVRRAIGLDNDDDDRRVMSFPPHMRKLFRSIDEGEAEKLLALLAPRKDTIDWIAEKNPRELKSLDGVVEFVSSSRTAAKVLMWVGGFAVAFVGGAAALAKNGIDLFAMMRGGR</sequence>
<accession>B7KTV6</accession>
<dbReference type="HOGENOM" id="CLU_1711090_0_0_5"/>
<dbReference type="EMBL" id="CP001298">
    <property type="protein sequence ID" value="ACK84166.1"/>
    <property type="molecule type" value="Genomic_DNA"/>
</dbReference>
<evidence type="ECO:0000313" key="3">
    <source>
        <dbReference type="Proteomes" id="UP000002385"/>
    </source>
</evidence>
<organism evidence="2 3">
    <name type="scientific">Methylorubrum extorquens (strain CM4 / NCIMB 13688)</name>
    <name type="common">Methylobacterium extorquens</name>
    <dbReference type="NCBI Taxonomy" id="440085"/>
    <lineage>
        <taxon>Bacteria</taxon>
        <taxon>Pseudomonadati</taxon>
        <taxon>Pseudomonadota</taxon>
        <taxon>Alphaproteobacteria</taxon>
        <taxon>Hyphomicrobiales</taxon>
        <taxon>Methylobacteriaceae</taxon>
        <taxon>Methylorubrum</taxon>
    </lineage>
</organism>
<proteinExistence type="predicted"/>
<dbReference type="Proteomes" id="UP000002385">
    <property type="component" value="Chromosome"/>
</dbReference>
<dbReference type="RefSeq" id="WP_015951481.1">
    <property type="nucleotide sequence ID" value="NC_011757.1"/>
</dbReference>